<reference evidence="4 5" key="1">
    <citation type="submission" date="2023-03" db="EMBL/GenBank/DDBJ databases">
        <title>Isolation and description of six Streptomyces strains from soil environments, able to metabolize different microbial glucans.</title>
        <authorList>
            <person name="Widen T."/>
            <person name="Larsbrink J."/>
        </authorList>
    </citation>
    <scope>NUCLEOTIDE SEQUENCE [LARGE SCALE GENOMIC DNA]</scope>
    <source>
        <strain evidence="4 5">Mut2</strain>
    </source>
</reference>
<accession>A0ABY9HZS3</accession>
<dbReference type="InterPro" id="IPR006016">
    <property type="entry name" value="UspA"/>
</dbReference>
<dbReference type="InterPro" id="IPR006015">
    <property type="entry name" value="Universal_stress_UspA"/>
</dbReference>
<keyword evidence="5" id="KW-1185">Reference proteome</keyword>
<dbReference type="PANTHER" id="PTHR46268:SF6">
    <property type="entry name" value="UNIVERSAL STRESS PROTEIN UP12"/>
    <property type="match status" value="1"/>
</dbReference>
<evidence type="ECO:0000256" key="1">
    <source>
        <dbReference type="ARBA" id="ARBA00008791"/>
    </source>
</evidence>
<sequence>MTVGLNGTPESLAAAGWGAHEAMVRNRPLLLVSAWEWQPYSHAPLASTEMPEQRSRRLPEEAANHLALRYPGLGIATKQLTGPPPEMLCQAAAEAEMLVLGTTGLGALTGFLMGSVAMATVAHTHRPVVLVRPGSSAATFPTEDGAAREMPVSEKDDVRDGPVLAAIDLGPTTDGVLQFAFEAAAAHSGDVQVIYSWNPPVGYVQGIGGDLRWRADIAAEGAGGVHALLGPWREKYPEVSITERPEVGSPGRHLVGAAASSSLVVIGRRTNRHWPRKPRIGHVAHAVLHHSPAPVAVIPQDSPRLAAKETGFDETGPKAE</sequence>
<protein>
    <submittedName>
        <fullName evidence="4">Universal stress protein</fullName>
    </submittedName>
</protein>
<feature type="region of interest" description="Disordered" evidence="2">
    <location>
        <begin position="299"/>
        <end position="320"/>
    </location>
</feature>
<dbReference type="EMBL" id="CP120992">
    <property type="protein sequence ID" value="WLQ39569.1"/>
    <property type="molecule type" value="Genomic_DNA"/>
</dbReference>
<dbReference type="InterPro" id="IPR014729">
    <property type="entry name" value="Rossmann-like_a/b/a_fold"/>
</dbReference>
<feature type="compositionally biased region" description="Basic and acidic residues" evidence="2">
    <location>
        <begin position="306"/>
        <end position="320"/>
    </location>
</feature>
<comment type="similarity">
    <text evidence="1">Belongs to the universal stress protein A family.</text>
</comment>
<proteinExistence type="inferred from homology"/>
<dbReference type="RefSeq" id="WP_306086150.1">
    <property type="nucleotide sequence ID" value="NZ_CP120992.1"/>
</dbReference>
<dbReference type="Pfam" id="PF00582">
    <property type="entry name" value="Usp"/>
    <property type="match status" value="2"/>
</dbReference>
<name>A0ABY9HZS3_9ACTN</name>
<dbReference type="SUPFAM" id="SSF52402">
    <property type="entry name" value="Adenine nucleotide alpha hydrolases-like"/>
    <property type="match status" value="2"/>
</dbReference>
<dbReference type="Gene3D" id="3.40.50.620">
    <property type="entry name" value="HUPs"/>
    <property type="match status" value="2"/>
</dbReference>
<evidence type="ECO:0000259" key="3">
    <source>
        <dbReference type="Pfam" id="PF00582"/>
    </source>
</evidence>
<gene>
    <name evidence="4" type="ORF">P8A22_05820</name>
</gene>
<evidence type="ECO:0000313" key="5">
    <source>
        <dbReference type="Proteomes" id="UP001229952"/>
    </source>
</evidence>
<feature type="domain" description="UspA" evidence="3">
    <location>
        <begin position="2"/>
        <end position="132"/>
    </location>
</feature>
<dbReference type="Proteomes" id="UP001229952">
    <property type="component" value="Chromosome"/>
</dbReference>
<organism evidence="4 5">
    <name type="scientific">Streptomyces laculatispora</name>
    <dbReference type="NCBI Taxonomy" id="887464"/>
    <lineage>
        <taxon>Bacteria</taxon>
        <taxon>Bacillati</taxon>
        <taxon>Actinomycetota</taxon>
        <taxon>Actinomycetes</taxon>
        <taxon>Kitasatosporales</taxon>
        <taxon>Streptomycetaceae</taxon>
        <taxon>Streptomyces</taxon>
    </lineage>
</organism>
<evidence type="ECO:0000313" key="4">
    <source>
        <dbReference type="EMBL" id="WLQ39569.1"/>
    </source>
</evidence>
<feature type="domain" description="UspA" evidence="3">
    <location>
        <begin position="162"/>
        <end position="299"/>
    </location>
</feature>
<dbReference type="PANTHER" id="PTHR46268">
    <property type="entry name" value="STRESS RESPONSE PROTEIN NHAX"/>
    <property type="match status" value="1"/>
</dbReference>
<dbReference type="PRINTS" id="PR01438">
    <property type="entry name" value="UNVRSLSTRESS"/>
</dbReference>
<evidence type="ECO:0000256" key="2">
    <source>
        <dbReference type="SAM" id="MobiDB-lite"/>
    </source>
</evidence>